<accession>A0A644YD95</accession>
<organism evidence="1">
    <name type="scientific">bioreactor metagenome</name>
    <dbReference type="NCBI Taxonomy" id="1076179"/>
    <lineage>
        <taxon>unclassified sequences</taxon>
        <taxon>metagenomes</taxon>
        <taxon>ecological metagenomes</taxon>
    </lineage>
</organism>
<protein>
    <recommendedName>
        <fullName evidence="2">DUF3826 domain-containing protein</fullName>
    </recommendedName>
</protein>
<name>A0A644YD95_9ZZZZ</name>
<dbReference type="EMBL" id="VSSQ01004189">
    <property type="protein sequence ID" value="MPM24114.1"/>
    <property type="molecule type" value="Genomic_DNA"/>
</dbReference>
<reference evidence="1" key="1">
    <citation type="submission" date="2019-08" db="EMBL/GenBank/DDBJ databases">
        <authorList>
            <person name="Kucharzyk K."/>
            <person name="Murdoch R.W."/>
            <person name="Higgins S."/>
            <person name="Loffler F."/>
        </authorList>
    </citation>
    <scope>NUCLEOTIDE SEQUENCE</scope>
</reference>
<evidence type="ECO:0008006" key="2">
    <source>
        <dbReference type="Google" id="ProtNLM"/>
    </source>
</evidence>
<sequence length="229" mass="26420">MINLMKMKVIHLFFCFLFVAVASAQAIDLDKQNRDPKYVESIVGRSQKIVDKLGIADKTVQQEVCNIIANRYFELNDIYEKRDAKVKQIKESGITGTAKQEALSAAEFEKDAALYRSHFAFPANLSLFLNEKQIEQVKDGITFGVVKVTYTATLDMIPSLKQEEKEQIYAWLVEAREFALDAESSNKKHEAFGKYKGRINNYLSKRGYDLVKEREAWYKRIKEKEAQKK</sequence>
<dbReference type="InterPro" id="IPR024284">
    <property type="entry name" value="DUF3826"/>
</dbReference>
<dbReference type="AlphaFoldDB" id="A0A644YD95"/>
<evidence type="ECO:0000313" key="1">
    <source>
        <dbReference type="EMBL" id="MPM24114.1"/>
    </source>
</evidence>
<proteinExistence type="predicted"/>
<gene>
    <name evidence="1" type="ORF">SDC9_70595</name>
</gene>
<dbReference type="Pfam" id="PF12875">
    <property type="entry name" value="DUF3826"/>
    <property type="match status" value="1"/>
</dbReference>
<comment type="caution">
    <text evidence="1">The sequence shown here is derived from an EMBL/GenBank/DDBJ whole genome shotgun (WGS) entry which is preliminary data.</text>
</comment>